<name>X8API7_MYCXE</name>
<evidence type="ECO:0000313" key="2">
    <source>
        <dbReference type="EMBL" id="EUA32953.1"/>
    </source>
</evidence>
<proteinExistence type="predicted"/>
<reference evidence="2" key="1">
    <citation type="submission" date="2014-01" db="EMBL/GenBank/DDBJ databases">
        <authorList>
            <person name="Brown-Elliot B."/>
            <person name="Wallace R."/>
            <person name="Lenaerts A."/>
            <person name="Ordway D."/>
            <person name="DeGroote M.A."/>
            <person name="Parker T."/>
            <person name="Sizemore C."/>
            <person name="Tallon L.J."/>
            <person name="Sadzewicz L.K."/>
            <person name="Sengamalay N."/>
            <person name="Fraser C.M."/>
            <person name="Hine E."/>
            <person name="Shefchek K.A."/>
            <person name="Das S.P."/>
            <person name="Tettelin H."/>
        </authorList>
    </citation>
    <scope>NUCLEOTIDE SEQUENCE [LARGE SCALE GENOMIC DNA]</scope>
    <source>
        <strain evidence="2">4042</strain>
    </source>
</reference>
<organism evidence="2">
    <name type="scientific">Mycobacterium xenopi 4042</name>
    <dbReference type="NCBI Taxonomy" id="1299334"/>
    <lineage>
        <taxon>Bacteria</taxon>
        <taxon>Bacillati</taxon>
        <taxon>Actinomycetota</taxon>
        <taxon>Actinomycetes</taxon>
        <taxon>Mycobacteriales</taxon>
        <taxon>Mycobacteriaceae</taxon>
        <taxon>Mycobacterium</taxon>
    </lineage>
</organism>
<dbReference type="EMBL" id="JAOB01000050">
    <property type="protein sequence ID" value="EUA32953.1"/>
    <property type="molecule type" value="Genomic_DNA"/>
</dbReference>
<sequence>MILKAAQPKSRRIRRRRAVRAADRPTNQMPASRLKAALTHGFTCSNAVMNRVDAGNADAVRRGSFCVMFRIAGG</sequence>
<protein>
    <submittedName>
        <fullName evidence="2">Uncharacterized protein</fullName>
    </submittedName>
</protein>
<evidence type="ECO:0000256" key="1">
    <source>
        <dbReference type="SAM" id="MobiDB-lite"/>
    </source>
</evidence>
<feature type="compositionally biased region" description="Basic residues" evidence="1">
    <location>
        <begin position="9"/>
        <end position="19"/>
    </location>
</feature>
<accession>X8API7</accession>
<dbReference type="AlphaFoldDB" id="X8API7"/>
<gene>
    <name evidence="2" type="ORF">I553_8974</name>
</gene>
<comment type="caution">
    <text evidence="2">The sequence shown here is derived from an EMBL/GenBank/DDBJ whole genome shotgun (WGS) entry which is preliminary data.</text>
</comment>
<feature type="region of interest" description="Disordered" evidence="1">
    <location>
        <begin position="1"/>
        <end position="29"/>
    </location>
</feature>